<dbReference type="EMBL" id="KN840501">
    <property type="protein sequence ID" value="KIP07218.1"/>
    <property type="molecule type" value="Genomic_DNA"/>
</dbReference>
<keyword evidence="1" id="KW-0378">Hydrolase</keyword>
<protein>
    <submittedName>
        <fullName evidence="2">Uncharacterized protein</fullName>
    </submittedName>
</protein>
<dbReference type="Pfam" id="PF12710">
    <property type="entry name" value="HAD"/>
    <property type="match status" value="1"/>
</dbReference>
<evidence type="ECO:0000313" key="3">
    <source>
        <dbReference type="Proteomes" id="UP000053257"/>
    </source>
</evidence>
<name>A0A0C3PLB1_PHLG1</name>
<keyword evidence="3" id="KW-1185">Reference proteome</keyword>
<evidence type="ECO:0000256" key="1">
    <source>
        <dbReference type="ARBA" id="ARBA00022801"/>
    </source>
</evidence>
<dbReference type="OrthoDB" id="10014216at2759"/>
<reference evidence="2 3" key="1">
    <citation type="journal article" date="2014" name="PLoS Genet.">
        <title>Analysis of the Phlebiopsis gigantea genome, transcriptome and secretome provides insight into its pioneer colonization strategies of wood.</title>
        <authorList>
            <person name="Hori C."/>
            <person name="Ishida T."/>
            <person name="Igarashi K."/>
            <person name="Samejima M."/>
            <person name="Suzuki H."/>
            <person name="Master E."/>
            <person name="Ferreira P."/>
            <person name="Ruiz-Duenas F.J."/>
            <person name="Held B."/>
            <person name="Canessa P."/>
            <person name="Larrondo L.F."/>
            <person name="Schmoll M."/>
            <person name="Druzhinina I.S."/>
            <person name="Kubicek C.P."/>
            <person name="Gaskell J.A."/>
            <person name="Kersten P."/>
            <person name="St John F."/>
            <person name="Glasner J."/>
            <person name="Sabat G."/>
            <person name="Splinter BonDurant S."/>
            <person name="Syed K."/>
            <person name="Yadav J."/>
            <person name="Mgbeahuruike A.C."/>
            <person name="Kovalchuk A."/>
            <person name="Asiegbu F.O."/>
            <person name="Lackner G."/>
            <person name="Hoffmeister D."/>
            <person name="Rencoret J."/>
            <person name="Gutierrez A."/>
            <person name="Sun H."/>
            <person name="Lindquist E."/>
            <person name="Barry K."/>
            <person name="Riley R."/>
            <person name="Grigoriev I.V."/>
            <person name="Henrissat B."/>
            <person name="Kues U."/>
            <person name="Berka R.M."/>
            <person name="Martinez A.T."/>
            <person name="Covert S.F."/>
            <person name="Blanchette R.A."/>
            <person name="Cullen D."/>
        </authorList>
    </citation>
    <scope>NUCLEOTIDE SEQUENCE [LARGE SCALE GENOMIC DNA]</scope>
    <source>
        <strain evidence="2 3">11061_1 CR5-6</strain>
    </source>
</reference>
<dbReference type="InterPro" id="IPR023214">
    <property type="entry name" value="HAD_sf"/>
</dbReference>
<gene>
    <name evidence="2" type="ORF">PHLGIDRAFT_30101</name>
</gene>
<dbReference type="PANTHER" id="PTHR28181:SF2">
    <property type="entry name" value="PHOSPHORIC MONOESTER HYDROLASE"/>
    <property type="match status" value="1"/>
</dbReference>
<dbReference type="HOGENOM" id="CLU_058495_1_0_1"/>
<evidence type="ECO:0000313" key="2">
    <source>
        <dbReference type="EMBL" id="KIP07218.1"/>
    </source>
</evidence>
<dbReference type="NCBIfam" id="TIGR01489">
    <property type="entry name" value="DKMTPPase-SF"/>
    <property type="match status" value="1"/>
</dbReference>
<dbReference type="InterPro" id="IPR036412">
    <property type="entry name" value="HAD-like_sf"/>
</dbReference>
<proteinExistence type="predicted"/>
<dbReference type="Gene3D" id="3.90.1470.20">
    <property type="match status" value="1"/>
</dbReference>
<dbReference type="AlphaFoldDB" id="A0A0C3PLB1"/>
<dbReference type="GO" id="GO:0016791">
    <property type="term" value="F:phosphatase activity"/>
    <property type="evidence" value="ECO:0007669"/>
    <property type="project" value="InterPro"/>
</dbReference>
<accession>A0A0C3PLB1</accession>
<dbReference type="PANTHER" id="PTHR28181">
    <property type="entry name" value="UPF0655 PROTEIN YCR015C"/>
    <property type="match status" value="1"/>
</dbReference>
<dbReference type="InterPro" id="IPR006384">
    <property type="entry name" value="HAD_hydro_PyrdxlP_Pase-like"/>
</dbReference>
<dbReference type="SUPFAM" id="SSF56784">
    <property type="entry name" value="HAD-like"/>
    <property type="match status" value="1"/>
</dbReference>
<dbReference type="NCBIfam" id="TIGR01488">
    <property type="entry name" value="HAD-SF-IB"/>
    <property type="match status" value="1"/>
</dbReference>
<organism evidence="2 3">
    <name type="scientific">Phlebiopsis gigantea (strain 11061_1 CR5-6)</name>
    <name type="common">White-rot fungus</name>
    <name type="synonym">Peniophora gigantea</name>
    <dbReference type="NCBI Taxonomy" id="745531"/>
    <lineage>
        <taxon>Eukaryota</taxon>
        <taxon>Fungi</taxon>
        <taxon>Dikarya</taxon>
        <taxon>Basidiomycota</taxon>
        <taxon>Agaricomycotina</taxon>
        <taxon>Agaricomycetes</taxon>
        <taxon>Polyporales</taxon>
        <taxon>Phanerochaetaceae</taxon>
        <taxon>Phlebiopsis</taxon>
    </lineage>
</organism>
<dbReference type="STRING" id="745531.A0A0C3PLB1"/>
<sequence>MSKAAEPGPEAPLSSMPYPPLHTDKKFVVLSDWDGTITNRDSNDFMTDTLGYGAEKRRQGNLEILAGRETFRDEFRRMLQSVVANGHTFEECKEVLKQNISLDSGFEEFYNFCKANDIPVVIISSGMAPLIRAVLSKLIGEEESKNIEIVANDAVVQPDGKWEITYRHPSSGFGHDKSQAILPYRALPSPPTIFFFGDGVSDMSAARHADVLFVKKKPGADNDLHAYCVREGIPHVLFEDFGRALGVVRQVVDGRLSVQEALALGTA</sequence>
<dbReference type="Proteomes" id="UP000053257">
    <property type="component" value="Unassembled WGS sequence"/>
</dbReference>
<dbReference type="InterPro" id="IPR050849">
    <property type="entry name" value="HAD-like_hydrolase_phosphatase"/>
</dbReference>
<dbReference type="Gene3D" id="3.40.50.1000">
    <property type="entry name" value="HAD superfamily/HAD-like"/>
    <property type="match status" value="1"/>
</dbReference>